<evidence type="ECO:0000313" key="8">
    <source>
        <dbReference type="Proteomes" id="UP000722485"/>
    </source>
</evidence>
<dbReference type="Pfam" id="PF11951">
    <property type="entry name" value="Fungal_trans_2"/>
    <property type="match status" value="1"/>
</dbReference>
<evidence type="ECO:0000313" key="7">
    <source>
        <dbReference type="EMBL" id="KAF7556932.1"/>
    </source>
</evidence>
<dbReference type="GO" id="GO:0000981">
    <property type="term" value="F:DNA-binding transcription factor activity, RNA polymerase II-specific"/>
    <property type="evidence" value="ECO:0007669"/>
    <property type="project" value="InterPro"/>
</dbReference>
<dbReference type="InterPro" id="IPR021858">
    <property type="entry name" value="Fun_TF"/>
</dbReference>
<dbReference type="SUPFAM" id="SSF57701">
    <property type="entry name" value="Zn2/Cys6 DNA-binding domain"/>
    <property type="match status" value="1"/>
</dbReference>
<dbReference type="PROSITE" id="PS00941">
    <property type="entry name" value="CARBOXYLESTERASE_B_2"/>
    <property type="match status" value="1"/>
</dbReference>
<feature type="signal peptide" evidence="4">
    <location>
        <begin position="1"/>
        <end position="18"/>
    </location>
</feature>
<evidence type="ECO:0000256" key="3">
    <source>
        <dbReference type="ARBA" id="ARBA00023242"/>
    </source>
</evidence>
<dbReference type="Pfam" id="PF00172">
    <property type="entry name" value="Zn_clus"/>
    <property type="match status" value="1"/>
</dbReference>
<evidence type="ECO:0000256" key="4">
    <source>
        <dbReference type="SAM" id="SignalP"/>
    </source>
</evidence>
<dbReference type="CDD" id="cd00067">
    <property type="entry name" value="GAL4"/>
    <property type="match status" value="1"/>
</dbReference>
<accession>A0A9P5LFP6</accession>
<dbReference type="AlphaFoldDB" id="A0A9P5LFP6"/>
<evidence type="ECO:0000256" key="1">
    <source>
        <dbReference type="ARBA" id="ARBA00005964"/>
    </source>
</evidence>
<keyword evidence="2" id="KW-0378">Hydrolase</keyword>
<evidence type="ECO:0008006" key="9">
    <source>
        <dbReference type="Google" id="ProtNLM"/>
    </source>
</evidence>
<name>A0A9P5LFP6_9HYPO</name>
<dbReference type="Gene3D" id="3.40.50.1820">
    <property type="entry name" value="alpha/beta hydrolase"/>
    <property type="match status" value="1"/>
</dbReference>
<keyword evidence="3" id="KW-0539">Nucleus</keyword>
<keyword evidence="4" id="KW-0732">Signal</keyword>
<evidence type="ECO:0000259" key="5">
    <source>
        <dbReference type="Pfam" id="PF00135"/>
    </source>
</evidence>
<keyword evidence="8" id="KW-1185">Reference proteome</keyword>
<dbReference type="EMBL" id="JAANBB010000008">
    <property type="protein sequence ID" value="KAF7556932.1"/>
    <property type="molecule type" value="Genomic_DNA"/>
</dbReference>
<dbReference type="Proteomes" id="UP000722485">
    <property type="component" value="Unassembled WGS sequence"/>
</dbReference>
<dbReference type="PANTHER" id="PTHR11559">
    <property type="entry name" value="CARBOXYLESTERASE"/>
    <property type="match status" value="1"/>
</dbReference>
<dbReference type="GO" id="GO:0016787">
    <property type="term" value="F:hydrolase activity"/>
    <property type="evidence" value="ECO:0007669"/>
    <property type="project" value="UniProtKB-KW"/>
</dbReference>
<gene>
    <name evidence="7" type="ORF">G7Z17_g1055</name>
</gene>
<dbReference type="InterPro" id="IPR029058">
    <property type="entry name" value="AB_hydrolase_fold"/>
</dbReference>
<feature type="domain" description="Carboxylesterase type B" evidence="5">
    <location>
        <begin position="22"/>
        <end position="523"/>
    </location>
</feature>
<comment type="caution">
    <text evidence="7">The sequence shown here is derived from an EMBL/GenBank/DDBJ whole genome shotgun (WGS) entry which is preliminary data.</text>
</comment>
<sequence>MRVTSFLTAGALVVSASGTTLPTIKTSQGRLRGSVSNFRSGATVYKGIPYAAAPVDDLRWKEPQAASSWEGVLNATEFGPQCAQPTGGSAGIFSSGKTATSEDCLTLNVWTPTYKHTSDIKSKNLPVYVWIFGGRFEGGSADVKTYDGSGLAVKDVIVVTLNYRLGAFGFLAHPELSEESGHNSSGNYGILDQQFALRWVQNNIKNFGGNPDQVVVGGQSAGSASSLSIMYSALTEGLVNGVIAESGARYPKDPMTGGLATSHRNMSGALSQGKDFVENSLNVSTIAEARKLSSEVLINYGQLMDTTFDGTVFENLTSAFMNPPLWRPVVDGYVLPYGYGESLRLNAHLDVPILTGNNKDESGAAVNTATTVADYTADFSEMFQNYSSSFLELWPVTDDTSAGNQTNSFFRDLSRVSAWLWGNAWAAGGAKSDVYVYYWTHTPAENPSSGAYHGSELWYTFNNIPYASYDNATWTDEDYEIEEKMAQYWVNFISTGNPNGDGSSNLTYFPPSTSDKKQAMWLGDSWGADYITESDEQLAFLESWLSILFEWLRRKKCSDEQPHCANCLRNGILCTWPEPGNAKHAELLRRTNPTHRATKSAGALSTVTVSTPSDVAPASPPLPGDSTDSIMELLRLVPRPLDPQMLMGNLRRPVSKRLFYHYLHRTNKAIAICQGTRNPFVADLIPMAMSNDLILDGLLACSGIHYADLAGGPVEPTTWLHYGQAIQGQKFGLTRLAEGQDHLLVPLLVTAMLLCIVESFRADSGAFALHHLRAASVLLKKVLKLPDSQIGEETRSFLLERYAYTMTLAHITMGSESDQWVIDDSALLFPAIQTSPSSGCVHELFQLIPRVSIIARQWIAESRSGVVSDDTIIEHEMLQFTVASWLPESDDEIHCLCGRLYQQALLVYLASSSASYMDTRPGYTPQVQDAFDNFIPLIESIPPDSSISTTLCWPLAIFGSCARTIEHRGAISRRLGVLSSVYSAQSVRDTKTLLETLWKEDDPKLANPLSLERMMKEEGTTVLFF</sequence>
<feature type="chain" id="PRO_5040109617" description="Acetylcholinesterase" evidence="4">
    <location>
        <begin position="19"/>
        <end position="1025"/>
    </location>
</feature>
<dbReference type="InterPro" id="IPR019826">
    <property type="entry name" value="Carboxylesterase_B_AS"/>
</dbReference>
<dbReference type="InterPro" id="IPR019819">
    <property type="entry name" value="Carboxylesterase_B_CS"/>
</dbReference>
<dbReference type="InterPro" id="IPR001138">
    <property type="entry name" value="Zn2Cys6_DnaBD"/>
</dbReference>
<dbReference type="GO" id="GO:0008270">
    <property type="term" value="F:zinc ion binding"/>
    <property type="evidence" value="ECO:0007669"/>
    <property type="project" value="InterPro"/>
</dbReference>
<dbReference type="InterPro" id="IPR036864">
    <property type="entry name" value="Zn2-C6_fun-type_DNA-bd_sf"/>
</dbReference>
<dbReference type="InterPro" id="IPR002018">
    <property type="entry name" value="CarbesteraseB"/>
</dbReference>
<dbReference type="Pfam" id="PF00135">
    <property type="entry name" value="COesterase"/>
    <property type="match status" value="1"/>
</dbReference>
<comment type="similarity">
    <text evidence="1">Belongs to the type-B carboxylesterase/lipase family.</text>
</comment>
<feature type="domain" description="Zn(2)-C6 fungal-type" evidence="6">
    <location>
        <begin position="553"/>
        <end position="579"/>
    </location>
</feature>
<dbReference type="OrthoDB" id="408631at2759"/>
<protein>
    <recommendedName>
        <fullName evidence="9">Acetylcholinesterase</fullName>
    </recommendedName>
</protein>
<proteinExistence type="inferred from homology"/>
<evidence type="ECO:0000256" key="2">
    <source>
        <dbReference type="ARBA" id="ARBA00022801"/>
    </source>
</evidence>
<dbReference type="PROSITE" id="PS00122">
    <property type="entry name" value="CARBOXYLESTERASE_B_1"/>
    <property type="match status" value="1"/>
</dbReference>
<organism evidence="7 8">
    <name type="scientific">Cylindrodendrum hubeiense</name>
    <dbReference type="NCBI Taxonomy" id="595255"/>
    <lineage>
        <taxon>Eukaryota</taxon>
        <taxon>Fungi</taxon>
        <taxon>Dikarya</taxon>
        <taxon>Ascomycota</taxon>
        <taxon>Pezizomycotina</taxon>
        <taxon>Sordariomycetes</taxon>
        <taxon>Hypocreomycetidae</taxon>
        <taxon>Hypocreales</taxon>
        <taxon>Nectriaceae</taxon>
        <taxon>Cylindrodendrum</taxon>
    </lineage>
</organism>
<dbReference type="InterPro" id="IPR050309">
    <property type="entry name" value="Type-B_Carboxylest/Lipase"/>
</dbReference>
<reference evidence="7" key="1">
    <citation type="submission" date="2020-03" db="EMBL/GenBank/DDBJ databases">
        <title>Draft Genome Sequence of Cylindrodendrum hubeiense.</title>
        <authorList>
            <person name="Buettner E."/>
            <person name="Kellner H."/>
        </authorList>
    </citation>
    <scope>NUCLEOTIDE SEQUENCE</scope>
    <source>
        <strain evidence="7">IHI 201604</strain>
    </source>
</reference>
<evidence type="ECO:0000259" key="6">
    <source>
        <dbReference type="Pfam" id="PF00172"/>
    </source>
</evidence>
<dbReference type="SUPFAM" id="SSF53474">
    <property type="entry name" value="alpha/beta-Hydrolases"/>
    <property type="match status" value="1"/>
</dbReference>